<feature type="compositionally biased region" description="Gly residues" evidence="1">
    <location>
        <begin position="50"/>
        <end position="63"/>
    </location>
</feature>
<evidence type="ECO:0000313" key="4">
    <source>
        <dbReference type="EMBL" id="EXJ91779.1"/>
    </source>
</evidence>
<dbReference type="Proteomes" id="UP000019478">
    <property type="component" value="Unassembled WGS sequence"/>
</dbReference>
<name>W9ZB64_9EURO</name>
<evidence type="ECO:0000259" key="2">
    <source>
        <dbReference type="Pfam" id="PF08699"/>
    </source>
</evidence>
<dbReference type="InterPro" id="IPR014811">
    <property type="entry name" value="ArgoL1"/>
</dbReference>
<protein>
    <submittedName>
        <fullName evidence="4">Uncharacterized protein</fullName>
    </submittedName>
</protein>
<dbReference type="GeneID" id="19164469"/>
<dbReference type="Pfam" id="PF16486">
    <property type="entry name" value="ArgoN"/>
    <property type="match status" value="1"/>
</dbReference>
<evidence type="ECO:0000313" key="5">
    <source>
        <dbReference type="Proteomes" id="UP000019478"/>
    </source>
</evidence>
<dbReference type="OrthoDB" id="10252740at2759"/>
<reference evidence="4 5" key="1">
    <citation type="submission" date="2013-03" db="EMBL/GenBank/DDBJ databases">
        <title>The Genome Sequence of Capronia epimyces CBS 606.96.</title>
        <authorList>
            <consortium name="The Broad Institute Genomics Platform"/>
            <person name="Cuomo C."/>
            <person name="de Hoog S."/>
            <person name="Gorbushina A."/>
            <person name="Walker B."/>
            <person name="Young S.K."/>
            <person name="Zeng Q."/>
            <person name="Gargeya S."/>
            <person name="Fitzgerald M."/>
            <person name="Haas B."/>
            <person name="Abouelleil A."/>
            <person name="Allen A.W."/>
            <person name="Alvarado L."/>
            <person name="Arachchi H.M."/>
            <person name="Berlin A.M."/>
            <person name="Chapman S.B."/>
            <person name="Gainer-Dewar J."/>
            <person name="Goldberg J."/>
            <person name="Griggs A."/>
            <person name="Gujja S."/>
            <person name="Hansen M."/>
            <person name="Howarth C."/>
            <person name="Imamovic A."/>
            <person name="Ireland A."/>
            <person name="Larimer J."/>
            <person name="McCowan C."/>
            <person name="Murphy C."/>
            <person name="Pearson M."/>
            <person name="Poon T.W."/>
            <person name="Priest M."/>
            <person name="Roberts A."/>
            <person name="Saif S."/>
            <person name="Shea T."/>
            <person name="Sisk P."/>
            <person name="Sykes S."/>
            <person name="Wortman J."/>
            <person name="Nusbaum C."/>
            <person name="Birren B."/>
        </authorList>
    </citation>
    <scope>NUCLEOTIDE SEQUENCE [LARGE SCALE GENOMIC DNA]</scope>
    <source>
        <strain evidence="4 5">CBS 606.96</strain>
    </source>
</reference>
<dbReference type="STRING" id="1182542.W9ZB64"/>
<dbReference type="Pfam" id="PF08699">
    <property type="entry name" value="ArgoL1"/>
    <property type="match status" value="1"/>
</dbReference>
<feature type="region of interest" description="Disordered" evidence="1">
    <location>
        <begin position="1"/>
        <end position="63"/>
    </location>
</feature>
<feature type="compositionally biased region" description="Basic and acidic residues" evidence="1">
    <location>
        <begin position="39"/>
        <end position="49"/>
    </location>
</feature>
<dbReference type="HOGENOM" id="CLU_874353_0_0_1"/>
<feature type="domain" description="Protein argonaute N-terminal" evidence="3">
    <location>
        <begin position="125"/>
        <end position="268"/>
    </location>
</feature>
<gene>
    <name evidence="4" type="ORF">A1O3_00329</name>
</gene>
<accession>W9ZB64</accession>
<comment type="caution">
    <text evidence="4">The sequence shown here is derived from an EMBL/GenBank/DDBJ whole genome shotgun (WGS) entry which is preliminary data.</text>
</comment>
<sequence length="318" mass="33798">MSGTQPGRGRGRGWSDTVLPSHTRGRGRGQNAPAAPARGRGDSSARGEFRGGTGRGGEGRGGGYGGGIASAVNIFSHGPGDVAQPDLTVRKIENEIENNVRVERAKTSPITARLPPRPGFGTQGREVLLWTNYFQMVAYGGLVLHRYSLEILPDQAGRQPAGKKARRIVELLLEEHLGQDRPGIATDFKSNLISSTKLELGPGQGIYNVVYRTEDEDDPQPNAKRYRVRLALTASLTVSELLDELTSTRASALLGSKEEIIQALNIVVGHHPKAASHIASIGSNRHYGLNAAASDRATLGAGLAAIRGFFISVRAATG</sequence>
<dbReference type="eggNOG" id="KOG1041">
    <property type="taxonomic scope" value="Eukaryota"/>
</dbReference>
<evidence type="ECO:0000259" key="3">
    <source>
        <dbReference type="Pfam" id="PF16486"/>
    </source>
</evidence>
<feature type="domain" description="Argonaute linker 1" evidence="2">
    <location>
        <begin position="283"/>
        <end position="318"/>
    </location>
</feature>
<proteinExistence type="predicted"/>
<dbReference type="InterPro" id="IPR032474">
    <property type="entry name" value="Argonaute_N"/>
</dbReference>
<evidence type="ECO:0000256" key="1">
    <source>
        <dbReference type="SAM" id="MobiDB-lite"/>
    </source>
</evidence>
<organism evidence="4 5">
    <name type="scientific">Capronia epimyces CBS 606.96</name>
    <dbReference type="NCBI Taxonomy" id="1182542"/>
    <lineage>
        <taxon>Eukaryota</taxon>
        <taxon>Fungi</taxon>
        <taxon>Dikarya</taxon>
        <taxon>Ascomycota</taxon>
        <taxon>Pezizomycotina</taxon>
        <taxon>Eurotiomycetes</taxon>
        <taxon>Chaetothyriomycetidae</taxon>
        <taxon>Chaetothyriales</taxon>
        <taxon>Herpotrichiellaceae</taxon>
        <taxon>Capronia</taxon>
    </lineage>
</organism>
<keyword evidence="5" id="KW-1185">Reference proteome</keyword>
<dbReference type="AlphaFoldDB" id="W9ZB64"/>
<dbReference type="EMBL" id="AMGY01000001">
    <property type="protein sequence ID" value="EXJ91779.1"/>
    <property type="molecule type" value="Genomic_DNA"/>
</dbReference>
<dbReference type="RefSeq" id="XP_007728669.1">
    <property type="nucleotide sequence ID" value="XM_007730479.1"/>
</dbReference>